<protein>
    <submittedName>
        <fullName evidence="2">Uncharacterized protein</fullName>
    </submittedName>
</protein>
<dbReference type="AlphaFoldDB" id="A0A8C0WIN9"/>
<reference evidence="2" key="1">
    <citation type="submission" date="2023-09" db="UniProtKB">
        <authorList>
            <consortium name="Ensembl"/>
        </authorList>
    </citation>
    <scope>IDENTIFICATION</scope>
</reference>
<evidence type="ECO:0000256" key="1">
    <source>
        <dbReference type="SAM" id="SignalP"/>
    </source>
</evidence>
<keyword evidence="1" id="KW-0732">Signal</keyword>
<dbReference type="Ensembl" id="ENSCCNT00000014998.1">
    <property type="protein sequence ID" value="ENSCCNP00000011454.1"/>
    <property type="gene ID" value="ENSCCNG00000011883.1"/>
</dbReference>
<feature type="signal peptide" evidence="1">
    <location>
        <begin position="1"/>
        <end position="17"/>
    </location>
</feature>
<evidence type="ECO:0000313" key="2">
    <source>
        <dbReference type="Ensembl" id="ENSCCNP00000011454.1"/>
    </source>
</evidence>
<feature type="chain" id="PRO_5034699126" evidence="1">
    <location>
        <begin position="18"/>
        <end position="75"/>
    </location>
</feature>
<accession>A0A8C0WIN9</accession>
<sequence length="75" mass="7901">MGKMVTVVVVGFVATLATEPGEDAFRKLFRFYLQSAGDHLGEVVNFFAARGTGPDVSLDLFLSQTPSCQGTSGTG</sequence>
<organism evidence="2">
    <name type="scientific">Castor canadensis</name>
    <name type="common">American beaver</name>
    <dbReference type="NCBI Taxonomy" id="51338"/>
    <lineage>
        <taxon>Eukaryota</taxon>
        <taxon>Metazoa</taxon>
        <taxon>Chordata</taxon>
        <taxon>Craniata</taxon>
        <taxon>Vertebrata</taxon>
        <taxon>Euteleostomi</taxon>
        <taxon>Mammalia</taxon>
        <taxon>Eutheria</taxon>
        <taxon>Euarchontoglires</taxon>
        <taxon>Glires</taxon>
        <taxon>Rodentia</taxon>
        <taxon>Castorimorpha</taxon>
        <taxon>Castoridae</taxon>
        <taxon>Castor</taxon>
    </lineage>
</organism>
<name>A0A8C0WIN9_CASCN</name>
<proteinExistence type="predicted"/>